<name>A0A3P8N7Q2_ASTCA</name>
<dbReference type="Ensembl" id="ENSACLT00000000805.2">
    <property type="protein sequence ID" value="ENSACLP00000000784.2"/>
    <property type="gene ID" value="ENSACLG00000000582.2"/>
</dbReference>
<dbReference type="GeneTree" id="ENSGT01030000235558"/>
<dbReference type="OMA" id="RDAVGYP"/>
<reference evidence="1" key="4">
    <citation type="submission" date="2025-09" db="UniProtKB">
        <authorList>
            <consortium name="Ensembl"/>
        </authorList>
    </citation>
    <scope>IDENTIFICATION</scope>
</reference>
<accession>A0A3P8N7Q2</accession>
<protein>
    <submittedName>
        <fullName evidence="1">Uncharacterized protein</fullName>
    </submittedName>
</protein>
<sequence>MSSQLLVSVAHVKQALCNCFSRRHRLVQQQRHGFCLLRLGHQHCVAAQHYGLVLHLPRVRDAVGYPVQQVQVSRSPGLVIHMHHADALGADGQPHLSAVLAHLAFAPDLAHRYVRAAVSFGLDRGSVPQVKHRVRGIFAGDLQLFPL</sequence>
<organism evidence="1 2">
    <name type="scientific">Astatotilapia calliptera</name>
    <name type="common">Eastern happy</name>
    <name type="synonym">Chromis callipterus</name>
    <dbReference type="NCBI Taxonomy" id="8154"/>
    <lineage>
        <taxon>Eukaryota</taxon>
        <taxon>Metazoa</taxon>
        <taxon>Chordata</taxon>
        <taxon>Craniata</taxon>
        <taxon>Vertebrata</taxon>
        <taxon>Euteleostomi</taxon>
        <taxon>Actinopterygii</taxon>
        <taxon>Neopterygii</taxon>
        <taxon>Teleostei</taxon>
        <taxon>Neoteleostei</taxon>
        <taxon>Acanthomorphata</taxon>
        <taxon>Ovalentaria</taxon>
        <taxon>Cichlomorphae</taxon>
        <taxon>Cichliformes</taxon>
        <taxon>Cichlidae</taxon>
        <taxon>African cichlids</taxon>
        <taxon>Pseudocrenilabrinae</taxon>
        <taxon>Haplochromini</taxon>
        <taxon>Astatotilapia</taxon>
    </lineage>
</organism>
<dbReference type="Proteomes" id="UP000265100">
    <property type="component" value="Chromosome 15"/>
</dbReference>
<dbReference type="AlphaFoldDB" id="A0A3P8N7Q2"/>
<keyword evidence="2" id="KW-1185">Reference proteome</keyword>
<evidence type="ECO:0000313" key="2">
    <source>
        <dbReference type="Proteomes" id="UP000265100"/>
    </source>
</evidence>
<reference evidence="1" key="3">
    <citation type="submission" date="2025-08" db="UniProtKB">
        <authorList>
            <consortium name="Ensembl"/>
        </authorList>
    </citation>
    <scope>IDENTIFICATION</scope>
</reference>
<reference evidence="2" key="2">
    <citation type="submission" date="2023-03" db="EMBL/GenBank/DDBJ databases">
        <authorList>
            <consortium name="Wellcome Sanger Institute Data Sharing"/>
        </authorList>
    </citation>
    <scope>NUCLEOTIDE SEQUENCE [LARGE SCALE GENOMIC DNA]</scope>
</reference>
<proteinExistence type="predicted"/>
<reference evidence="1 2" key="1">
    <citation type="submission" date="2018-05" db="EMBL/GenBank/DDBJ databases">
        <authorList>
            <person name="Datahose"/>
        </authorList>
    </citation>
    <scope>NUCLEOTIDE SEQUENCE</scope>
</reference>
<evidence type="ECO:0000313" key="1">
    <source>
        <dbReference type="Ensembl" id="ENSACLP00000000784.2"/>
    </source>
</evidence>